<dbReference type="Pfam" id="PF00580">
    <property type="entry name" value="UvrD-helicase"/>
    <property type="match status" value="1"/>
</dbReference>
<keyword evidence="2 11" id="KW-0547">Nucleotide-binding</keyword>
<dbReference type="Gene3D" id="3.40.50.300">
    <property type="entry name" value="P-loop containing nucleotide triphosphate hydrolases"/>
    <property type="match status" value="2"/>
</dbReference>
<evidence type="ECO:0000256" key="11">
    <source>
        <dbReference type="PROSITE-ProRule" id="PRU00560"/>
    </source>
</evidence>
<feature type="binding site" evidence="11">
    <location>
        <begin position="31"/>
        <end position="38"/>
    </location>
    <ligand>
        <name>ATP</name>
        <dbReference type="ChEBI" id="CHEBI:30616"/>
    </ligand>
</feature>
<dbReference type="EMBL" id="JAHLFQ010000137">
    <property type="protein sequence ID" value="MBU3804343.1"/>
    <property type="molecule type" value="Genomic_DNA"/>
</dbReference>
<dbReference type="PROSITE" id="PS51217">
    <property type="entry name" value="UVRD_HELICASE_CTER"/>
    <property type="match status" value="1"/>
</dbReference>
<name>A0A9E2KD18_9FIRM</name>
<sequence>MNLHRMESIMDLNINQQKAVSCDLRPTIVIAGPGSGKTQVIVQRINYMTSVLKCFPNQILVVTFSKLAAEEMKMRYQHLFGEVPITFGTLHSIFYRILRKSDPRRYALEQLLLEDKRKVLLTQLLKEMDTDEGEEFLEGFIKHLSLMKNQLIVPSQYQPVGIPSNVFLDLLARYEAYKERHSLFDFDDMLVECYYLLKNNDELLRAVSNRYQYVLVDEFQDINLVQFEIIKMLVHEKKQIFVVGDDDQSIYQFRGAKPSYLLDFKKYFPETQEIFLDVNYRCSNLILKQSLMLIEKNKIRYHKKLVTPNPNGMPPQYISCKNAKEEALHIVRTIMQRRKEGIQLGDMAVIYRTNIQARPIVETLLSANIPFCLRDGMSSLYEQWITKDILCYLHLAKNLNELEYACKIINKPKRYISKANIEISKKEGNNLLLNLLQLGILTQWQNDYIQELLFDLQVLKEKSLIDAIRYIRHHIGYDSYLNEYANYRKMPALSLFEVLEDIEDSAQNYQTLEEWE</sequence>
<evidence type="ECO:0000256" key="6">
    <source>
        <dbReference type="ARBA" id="ARBA00023125"/>
    </source>
</evidence>
<evidence type="ECO:0000256" key="7">
    <source>
        <dbReference type="ARBA" id="ARBA00023235"/>
    </source>
</evidence>
<keyword evidence="5 11" id="KW-0067">ATP-binding</keyword>
<dbReference type="GO" id="GO:0016787">
    <property type="term" value="F:hydrolase activity"/>
    <property type="evidence" value="ECO:0007669"/>
    <property type="project" value="UniProtKB-UniRule"/>
</dbReference>
<accession>A0A9E2KD18</accession>
<keyword evidence="4 11" id="KW-0347">Helicase</keyword>
<keyword evidence="3 11" id="KW-0378">Hydrolase</keyword>
<keyword evidence="7" id="KW-0413">Isomerase</keyword>
<evidence type="ECO:0000256" key="8">
    <source>
        <dbReference type="ARBA" id="ARBA00034617"/>
    </source>
</evidence>
<feature type="non-terminal residue" evidence="14">
    <location>
        <position position="516"/>
    </location>
</feature>
<evidence type="ECO:0000256" key="1">
    <source>
        <dbReference type="ARBA" id="ARBA00009922"/>
    </source>
</evidence>
<dbReference type="EC" id="5.6.2.4" evidence="9"/>
<comment type="catalytic activity">
    <reaction evidence="8">
        <text>Couples ATP hydrolysis with the unwinding of duplex DNA by translocating in the 3'-5' direction.</text>
        <dbReference type="EC" id="5.6.2.4"/>
    </reaction>
</comment>
<dbReference type="Proteomes" id="UP000824229">
    <property type="component" value="Unassembled WGS sequence"/>
</dbReference>
<protein>
    <recommendedName>
        <fullName evidence="9">DNA 3'-5' helicase</fullName>
        <ecNumber evidence="9">5.6.2.4</ecNumber>
    </recommendedName>
</protein>
<dbReference type="InterPro" id="IPR013986">
    <property type="entry name" value="DExx_box_DNA_helicase_dom_sf"/>
</dbReference>
<reference evidence="14" key="2">
    <citation type="submission" date="2021-04" db="EMBL/GenBank/DDBJ databases">
        <authorList>
            <person name="Gilroy R."/>
        </authorList>
    </citation>
    <scope>NUCLEOTIDE SEQUENCE</scope>
    <source>
        <strain evidence="14">B5-657</strain>
    </source>
</reference>
<evidence type="ECO:0000259" key="12">
    <source>
        <dbReference type="PROSITE" id="PS51198"/>
    </source>
</evidence>
<proteinExistence type="inferred from homology"/>
<dbReference type="GO" id="GO:0003677">
    <property type="term" value="F:DNA binding"/>
    <property type="evidence" value="ECO:0007669"/>
    <property type="project" value="UniProtKB-KW"/>
</dbReference>
<comment type="catalytic activity">
    <reaction evidence="10">
        <text>ATP + H2O = ADP + phosphate + H(+)</text>
        <dbReference type="Rhea" id="RHEA:13065"/>
        <dbReference type="ChEBI" id="CHEBI:15377"/>
        <dbReference type="ChEBI" id="CHEBI:15378"/>
        <dbReference type="ChEBI" id="CHEBI:30616"/>
        <dbReference type="ChEBI" id="CHEBI:43474"/>
        <dbReference type="ChEBI" id="CHEBI:456216"/>
        <dbReference type="EC" id="5.6.2.4"/>
    </reaction>
</comment>
<dbReference type="GO" id="GO:0005829">
    <property type="term" value="C:cytosol"/>
    <property type="evidence" value="ECO:0007669"/>
    <property type="project" value="TreeGrafter"/>
</dbReference>
<comment type="similarity">
    <text evidence="1">Belongs to the helicase family. UvrD subfamily.</text>
</comment>
<evidence type="ECO:0000256" key="4">
    <source>
        <dbReference type="ARBA" id="ARBA00022806"/>
    </source>
</evidence>
<dbReference type="PANTHER" id="PTHR11070:SF2">
    <property type="entry name" value="ATP-DEPENDENT DNA HELICASE SRS2"/>
    <property type="match status" value="1"/>
</dbReference>
<dbReference type="CDD" id="cd17932">
    <property type="entry name" value="DEXQc_UvrD"/>
    <property type="match status" value="1"/>
</dbReference>
<evidence type="ECO:0000256" key="5">
    <source>
        <dbReference type="ARBA" id="ARBA00022840"/>
    </source>
</evidence>
<dbReference type="SUPFAM" id="SSF52540">
    <property type="entry name" value="P-loop containing nucleoside triphosphate hydrolases"/>
    <property type="match status" value="1"/>
</dbReference>
<dbReference type="AlphaFoldDB" id="A0A9E2KD18"/>
<dbReference type="GO" id="GO:0033202">
    <property type="term" value="C:DNA helicase complex"/>
    <property type="evidence" value="ECO:0007669"/>
    <property type="project" value="TreeGrafter"/>
</dbReference>
<reference evidence="14" key="1">
    <citation type="journal article" date="2021" name="PeerJ">
        <title>Extensive microbial diversity within the chicken gut microbiome revealed by metagenomics and culture.</title>
        <authorList>
            <person name="Gilroy R."/>
            <person name="Ravi A."/>
            <person name="Getino M."/>
            <person name="Pursley I."/>
            <person name="Horton D.L."/>
            <person name="Alikhan N.F."/>
            <person name="Baker D."/>
            <person name="Gharbi K."/>
            <person name="Hall N."/>
            <person name="Watson M."/>
            <person name="Adriaenssens E.M."/>
            <person name="Foster-Nyarko E."/>
            <person name="Jarju S."/>
            <person name="Secka A."/>
            <person name="Antonio M."/>
            <person name="Oren A."/>
            <person name="Chaudhuri R.R."/>
            <person name="La Ragione R."/>
            <person name="Hildebrand F."/>
            <person name="Pallen M.J."/>
        </authorList>
    </citation>
    <scope>NUCLEOTIDE SEQUENCE</scope>
    <source>
        <strain evidence="14">B5-657</strain>
    </source>
</reference>
<dbReference type="Gene3D" id="1.10.486.10">
    <property type="entry name" value="PCRA, domain 4"/>
    <property type="match status" value="1"/>
</dbReference>
<dbReference type="InterPro" id="IPR000212">
    <property type="entry name" value="DNA_helicase_UvrD/REP"/>
</dbReference>
<evidence type="ECO:0000256" key="3">
    <source>
        <dbReference type="ARBA" id="ARBA00022801"/>
    </source>
</evidence>
<dbReference type="GO" id="GO:0000725">
    <property type="term" value="P:recombinational repair"/>
    <property type="evidence" value="ECO:0007669"/>
    <property type="project" value="TreeGrafter"/>
</dbReference>
<evidence type="ECO:0000259" key="13">
    <source>
        <dbReference type="PROSITE" id="PS51217"/>
    </source>
</evidence>
<dbReference type="InterPro" id="IPR014017">
    <property type="entry name" value="DNA_helicase_UvrD-like_C"/>
</dbReference>
<evidence type="ECO:0000313" key="15">
    <source>
        <dbReference type="Proteomes" id="UP000824229"/>
    </source>
</evidence>
<evidence type="ECO:0000256" key="10">
    <source>
        <dbReference type="ARBA" id="ARBA00048988"/>
    </source>
</evidence>
<gene>
    <name evidence="14" type="ORF">H9872_06275</name>
</gene>
<comment type="caution">
    <text evidence="14">The sequence shown here is derived from an EMBL/GenBank/DDBJ whole genome shotgun (WGS) entry which is preliminary data.</text>
</comment>
<dbReference type="Gene3D" id="1.10.10.160">
    <property type="match status" value="1"/>
</dbReference>
<feature type="domain" description="UvrD-like helicase ATP-binding" evidence="12">
    <location>
        <begin position="10"/>
        <end position="283"/>
    </location>
</feature>
<dbReference type="PROSITE" id="PS51198">
    <property type="entry name" value="UVRD_HELICASE_ATP_BIND"/>
    <property type="match status" value="1"/>
</dbReference>
<keyword evidence="6" id="KW-0238">DNA-binding</keyword>
<evidence type="ECO:0000256" key="9">
    <source>
        <dbReference type="ARBA" id="ARBA00034808"/>
    </source>
</evidence>
<dbReference type="Pfam" id="PF13361">
    <property type="entry name" value="UvrD_C"/>
    <property type="match status" value="1"/>
</dbReference>
<dbReference type="InterPro" id="IPR027417">
    <property type="entry name" value="P-loop_NTPase"/>
</dbReference>
<feature type="domain" description="UvrD-like helicase C-terminal" evidence="13">
    <location>
        <begin position="284"/>
        <end position="516"/>
    </location>
</feature>
<dbReference type="GO" id="GO:0043138">
    <property type="term" value="F:3'-5' DNA helicase activity"/>
    <property type="evidence" value="ECO:0007669"/>
    <property type="project" value="UniProtKB-EC"/>
</dbReference>
<evidence type="ECO:0000313" key="14">
    <source>
        <dbReference type="EMBL" id="MBU3804343.1"/>
    </source>
</evidence>
<dbReference type="PANTHER" id="PTHR11070">
    <property type="entry name" value="UVRD / RECB / PCRA DNA HELICASE FAMILY MEMBER"/>
    <property type="match status" value="1"/>
</dbReference>
<organism evidence="14 15">
    <name type="scientific">Candidatus Cellulosilyticum pullistercoris</name>
    <dbReference type="NCBI Taxonomy" id="2838521"/>
    <lineage>
        <taxon>Bacteria</taxon>
        <taxon>Bacillati</taxon>
        <taxon>Bacillota</taxon>
        <taxon>Clostridia</taxon>
        <taxon>Lachnospirales</taxon>
        <taxon>Cellulosilyticaceae</taxon>
        <taxon>Cellulosilyticum</taxon>
    </lineage>
</organism>
<dbReference type="InterPro" id="IPR014016">
    <property type="entry name" value="UvrD-like_ATP-bd"/>
</dbReference>
<dbReference type="GO" id="GO:0005524">
    <property type="term" value="F:ATP binding"/>
    <property type="evidence" value="ECO:0007669"/>
    <property type="project" value="UniProtKB-UniRule"/>
</dbReference>
<evidence type="ECO:0000256" key="2">
    <source>
        <dbReference type="ARBA" id="ARBA00022741"/>
    </source>
</evidence>